<evidence type="ECO:0000256" key="5">
    <source>
        <dbReference type="ARBA" id="ARBA00022694"/>
    </source>
</evidence>
<dbReference type="STRING" id="160660.BJI67_05200"/>
<evidence type="ECO:0000256" key="4">
    <source>
        <dbReference type="ARBA" id="ARBA00022679"/>
    </source>
</evidence>
<dbReference type="Gene3D" id="1.10.20.140">
    <property type="match status" value="1"/>
</dbReference>
<dbReference type="HAMAP" id="MF_00185">
    <property type="entry name" value="IPP_trans"/>
    <property type="match status" value="1"/>
</dbReference>
<dbReference type="InterPro" id="IPR039657">
    <property type="entry name" value="Dimethylallyltransferase"/>
</dbReference>
<dbReference type="NCBIfam" id="TIGR00174">
    <property type="entry name" value="miaA"/>
    <property type="match status" value="1"/>
</dbReference>
<feature type="site" description="Interaction with substrate tRNA" evidence="10">
    <location>
        <position position="110"/>
    </location>
</feature>
<evidence type="ECO:0000256" key="3">
    <source>
        <dbReference type="ARBA" id="ARBA00005842"/>
    </source>
</evidence>
<comment type="caution">
    <text evidence="10">Lacks conserved residue(s) required for the propagation of feature annotation.</text>
</comment>
<evidence type="ECO:0000256" key="8">
    <source>
        <dbReference type="ARBA" id="ARBA00022842"/>
    </source>
</evidence>
<dbReference type="Gene3D" id="3.40.50.300">
    <property type="entry name" value="P-loop containing nucleotide triphosphate hydrolases"/>
    <property type="match status" value="1"/>
</dbReference>
<dbReference type="SUPFAM" id="SSF52540">
    <property type="entry name" value="P-loop containing nucleoside triphosphate hydrolases"/>
    <property type="match status" value="1"/>
</dbReference>
<organism evidence="14 15">
    <name type="scientific">Acidihalobacter prosperus</name>
    <dbReference type="NCBI Taxonomy" id="160660"/>
    <lineage>
        <taxon>Bacteria</taxon>
        <taxon>Pseudomonadati</taxon>
        <taxon>Pseudomonadota</taxon>
        <taxon>Gammaproteobacteria</taxon>
        <taxon>Chromatiales</taxon>
        <taxon>Ectothiorhodospiraceae</taxon>
        <taxon>Acidihalobacter</taxon>
    </lineage>
</organism>
<evidence type="ECO:0000256" key="13">
    <source>
        <dbReference type="RuleBase" id="RU003785"/>
    </source>
</evidence>
<dbReference type="Pfam" id="PF01715">
    <property type="entry name" value="IPPT"/>
    <property type="match status" value="1"/>
</dbReference>
<dbReference type="InterPro" id="IPR027417">
    <property type="entry name" value="P-loop_NTPase"/>
</dbReference>
<dbReference type="InterPro" id="IPR018022">
    <property type="entry name" value="IPT"/>
</dbReference>
<evidence type="ECO:0000256" key="9">
    <source>
        <dbReference type="ARBA" id="ARBA00049563"/>
    </source>
</evidence>
<evidence type="ECO:0000256" key="10">
    <source>
        <dbReference type="HAMAP-Rule" id="MF_00185"/>
    </source>
</evidence>
<evidence type="ECO:0000256" key="7">
    <source>
        <dbReference type="ARBA" id="ARBA00022840"/>
    </source>
</evidence>
<gene>
    <name evidence="10" type="primary">miaA</name>
    <name evidence="14" type="ORF">Thpro_023052</name>
</gene>
<comment type="catalytic activity">
    <reaction evidence="9 10 11">
        <text>adenosine(37) in tRNA + dimethylallyl diphosphate = N(6)-dimethylallyladenosine(37) in tRNA + diphosphate</text>
        <dbReference type="Rhea" id="RHEA:26482"/>
        <dbReference type="Rhea" id="RHEA-COMP:10162"/>
        <dbReference type="Rhea" id="RHEA-COMP:10375"/>
        <dbReference type="ChEBI" id="CHEBI:33019"/>
        <dbReference type="ChEBI" id="CHEBI:57623"/>
        <dbReference type="ChEBI" id="CHEBI:74411"/>
        <dbReference type="ChEBI" id="CHEBI:74415"/>
        <dbReference type="EC" id="2.5.1.75"/>
    </reaction>
</comment>
<keyword evidence="4 10" id="KW-0808">Transferase</keyword>
<evidence type="ECO:0000256" key="1">
    <source>
        <dbReference type="ARBA" id="ARBA00001946"/>
    </source>
</evidence>
<protein>
    <recommendedName>
        <fullName evidence="10">tRNA dimethylallyltransferase</fullName>
        <ecNumber evidence="10">2.5.1.75</ecNumber>
    </recommendedName>
    <alternativeName>
        <fullName evidence="10">Dimethylallyl diphosphate:tRNA dimethylallyltransferase</fullName>
        <shortName evidence="10">DMAPP:tRNA dimethylallyltransferase</shortName>
        <shortName evidence="10">DMATase</shortName>
    </alternativeName>
    <alternativeName>
        <fullName evidence="10">Isopentenyl-diphosphate:tRNA isopentenyltransferase</fullName>
        <shortName evidence="10">IPP transferase</shortName>
        <shortName evidence="10">IPPT</shortName>
        <shortName evidence="10">IPTase</shortName>
    </alternativeName>
</protein>
<dbReference type="EC" id="2.5.1.75" evidence="10"/>
<evidence type="ECO:0000313" key="14">
    <source>
        <dbReference type="EMBL" id="OBS08802.1"/>
    </source>
</evidence>
<reference evidence="14 15" key="1">
    <citation type="journal article" date="2014" name="Genome Announc.">
        <title>Draft Genome Sequence of the Iron-Oxidizing, Acidophilic, and Halotolerant 'Thiobacillus prosperus' Type Strain DSM 5130.</title>
        <authorList>
            <person name="Ossandon F.J."/>
            <person name="Cardenas J.P."/>
            <person name="Corbett M."/>
            <person name="Quatrini R."/>
            <person name="Holmes D.S."/>
            <person name="Watkin E."/>
        </authorList>
    </citation>
    <scope>NUCLEOTIDE SEQUENCE [LARGE SCALE GENOMIC DNA]</scope>
    <source>
        <strain evidence="14 15">DSM 5130</strain>
    </source>
</reference>
<dbReference type="PANTHER" id="PTHR11088">
    <property type="entry name" value="TRNA DIMETHYLALLYLTRANSFERASE"/>
    <property type="match status" value="1"/>
</dbReference>
<feature type="region of interest" description="Interaction with substrate tRNA" evidence="10">
    <location>
        <begin position="44"/>
        <end position="47"/>
    </location>
</feature>
<feature type="site" description="Interaction with substrate tRNA" evidence="10">
    <location>
        <position position="132"/>
    </location>
</feature>
<dbReference type="PANTHER" id="PTHR11088:SF60">
    <property type="entry name" value="TRNA DIMETHYLALLYLTRANSFERASE"/>
    <property type="match status" value="1"/>
</dbReference>
<dbReference type="AlphaFoldDB" id="A0A1A6C2K8"/>
<evidence type="ECO:0000256" key="12">
    <source>
        <dbReference type="RuleBase" id="RU003784"/>
    </source>
</evidence>
<keyword evidence="5 10" id="KW-0819">tRNA processing</keyword>
<dbReference type="GO" id="GO:0052381">
    <property type="term" value="F:tRNA dimethylallyltransferase activity"/>
    <property type="evidence" value="ECO:0007669"/>
    <property type="project" value="UniProtKB-UniRule"/>
</dbReference>
<proteinExistence type="inferred from homology"/>
<sequence length="319" mass="35730">MKQPKPHAHRLPPAVLLMGPTASGKTALAMSLVRRFPFEIVSVDSALVYREMDIGTAKPTAEQLAEAPHRLIDILDPAETYSAARFREDALREMADITAACRVPLLTGGTLLYFRALEYGLSELPPADPAVRARIEAEAAERGWEALHGDLARLDPAAALRIHPNDPQRLQRALEVIRLTGRPLSVLQAGGRANLPYRLLRLGLLPQDREQLHRRICQRFEKMLADGLINEVAHLYQRGDLNPALPSMRAVGYRQVWRYLAGEWDRQTMIEKAVVATRQLAKRQLTWLRGDRALIRVNAEAVELSKLSARVAQFLEGDD</sequence>
<keyword evidence="7 10" id="KW-0067">ATP-binding</keyword>
<dbReference type="Proteomes" id="UP000029273">
    <property type="component" value="Unassembled WGS sequence"/>
</dbReference>
<evidence type="ECO:0000313" key="15">
    <source>
        <dbReference type="Proteomes" id="UP000029273"/>
    </source>
</evidence>
<dbReference type="FunFam" id="1.10.20.140:FF:000001">
    <property type="entry name" value="tRNA dimethylallyltransferase"/>
    <property type="match status" value="1"/>
</dbReference>
<comment type="function">
    <text evidence="2 10 12">Catalyzes the transfer of a dimethylallyl group onto the adenine at position 37 in tRNAs that read codons beginning with uridine, leading to the formation of N6-(dimethylallyl)adenosine (i(6)A).</text>
</comment>
<keyword evidence="6 10" id="KW-0547">Nucleotide-binding</keyword>
<dbReference type="GO" id="GO:0006400">
    <property type="term" value="P:tRNA modification"/>
    <property type="evidence" value="ECO:0007669"/>
    <property type="project" value="TreeGrafter"/>
</dbReference>
<dbReference type="GO" id="GO:0005524">
    <property type="term" value="F:ATP binding"/>
    <property type="evidence" value="ECO:0007669"/>
    <property type="project" value="UniProtKB-UniRule"/>
</dbReference>
<keyword evidence="15" id="KW-1185">Reference proteome</keyword>
<evidence type="ECO:0000256" key="2">
    <source>
        <dbReference type="ARBA" id="ARBA00003213"/>
    </source>
</evidence>
<comment type="subunit">
    <text evidence="10">Monomer.</text>
</comment>
<comment type="similarity">
    <text evidence="3 10 13">Belongs to the IPP transferase family.</text>
</comment>
<feature type="binding site" evidence="10">
    <location>
        <begin position="19"/>
        <end position="26"/>
    </location>
    <ligand>
        <name>ATP</name>
        <dbReference type="ChEBI" id="CHEBI:30616"/>
    </ligand>
</feature>
<keyword evidence="8 10" id="KW-0460">Magnesium</keyword>
<name>A0A1A6C2K8_9GAMM</name>
<feature type="binding site" evidence="10">
    <location>
        <begin position="21"/>
        <end position="26"/>
    </location>
    <ligand>
        <name>substrate</name>
    </ligand>
</feature>
<comment type="cofactor">
    <cofactor evidence="1 10">
        <name>Mg(2+)</name>
        <dbReference type="ChEBI" id="CHEBI:18420"/>
    </cofactor>
</comment>
<dbReference type="EMBL" id="JQSG02000006">
    <property type="protein sequence ID" value="OBS08802.1"/>
    <property type="molecule type" value="Genomic_DNA"/>
</dbReference>
<accession>A0A1A6C2K8</accession>
<evidence type="ECO:0000256" key="11">
    <source>
        <dbReference type="RuleBase" id="RU003783"/>
    </source>
</evidence>
<evidence type="ECO:0000256" key="6">
    <source>
        <dbReference type="ARBA" id="ARBA00022741"/>
    </source>
</evidence>
<feature type="region of interest" description="Interaction with substrate tRNA" evidence="10">
    <location>
        <begin position="168"/>
        <end position="172"/>
    </location>
</feature>
<comment type="caution">
    <text evidence="14">The sequence shown here is derived from an EMBL/GenBank/DDBJ whole genome shotgun (WGS) entry which is preliminary data.</text>
</comment>